<evidence type="ECO:0000313" key="1">
    <source>
        <dbReference type="EMBL" id="MBP0047496.1"/>
    </source>
</evidence>
<reference evidence="1 2" key="1">
    <citation type="submission" date="2020-09" db="EMBL/GenBank/DDBJ databases">
        <authorList>
            <person name="Tanuku N.R.S."/>
        </authorList>
    </citation>
    <scope>NUCLEOTIDE SEQUENCE [LARGE SCALE GENOMIC DNA]</scope>
    <source>
        <strain evidence="1 2">AK62</strain>
    </source>
</reference>
<accession>A0ABS3Z711</accession>
<organism evidence="1 2">
    <name type="scientific">Marinobacterium alkalitolerans</name>
    <dbReference type="NCBI Taxonomy" id="1542925"/>
    <lineage>
        <taxon>Bacteria</taxon>
        <taxon>Pseudomonadati</taxon>
        <taxon>Pseudomonadota</taxon>
        <taxon>Gammaproteobacteria</taxon>
        <taxon>Oceanospirillales</taxon>
        <taxon>Oceanospirillaceae</taxon>
        <taxon>Marinobacterium</taxon>
    </lineage>
</organism>
<sequence>MNILGIRVEPKKTNFVVLGKVNGQFEVINSEVIKVPSALDFPEKLKYIRNCVLDILREYSIFYAGIRVAEANTQNLDITRLHIEGVVQEAFSSSNVGGYFTGRKTSIAARLNLKPKQLDAVFKGQRDFNGIVNWNILSRKNSREAALVAMVAVA</sequence>
<proteinExistence type="predicted"/>
<name>A0ABS3Z711_9GAMM</name>
<gene>
    <name evidence="1" type="ORF">H9C73_02010</name>
</gene>
<dbReference type="RefSeq" id="WP_209286110.1">
    <property type="nucleotide sequence ID" value="NZ_JACVEW010000002.1"/>
</dbReference>
<dbReference type="Proteomes" id="UP000810171">
    <property type="component" value="Unassembled WGS sequence"/>
</dbReference>
<keyword evidence="2" id="KW-1185">Reference proteome</keyword>
<dbReference type="InterPro" id="IPR012337">
    <property type="entry name" value="RNaseH-like_sf"/>
</dbReference>
<dbReference type="SUPFAM" id="SSF53098">
    <property type="entry name" value="Ribonuclease H-like"/>
    <property type="match status" value="1"/>
</dbReference>
<evidence type="ECO:0000313" key="2">
    <source>
        <dbReference type="Proteomes" id="UP000810171"/>
    </source>
</evidence>
<dbReference type="EMBL" id="JACVEW010000002">
    <property type="protein sequence ID" value="MBP0047496.1"/>
    <property type="molecule type" value="Genomic_DNA"/>
</dbReference>
<protein>
    <submittedName>
        <fullName evidence="1">Uncharacterized protein</fullName>
    </submittedName>
</protein>
<comment type="caution">
    <text evidence="1">The sequence shown here is derived from an EMBL/GenBank/DDBJ whole genome shotgun (WGS) entry which is preliminary data.</text>
</comment>